<dbReference type="EMBL" id="JAVEPI010000002">
    <property type="protein sequence ID" value="KAK1443381.1"/>
    <property type="molecule type" value="Genomic_DNA"/>
</dbReference>
<proteinExistence type="predicted"/>
<dbReference type="InterPro" id="IPR024964">
    <property type="entry name" value="CTLH/CRA"/>
</dbReference>
<dbReference type="Pfam" id="PF10607">
    <property type="entry name" value="CTLH"/>
    <property type="match status" value="1"/>
</dbReference>
<protein>
    <submittedName>
        <fullName evidence="3">Ran binding protein 9-related protein</fullName>
    </submittedName>
</protein>
<organism evidence="3 4">
    <name type="scientific">Babesia gibsoni</name>
    <dbReference type="NCBI Taxonomy" id="33632"/>
    <lineage>
        <taxon>Eukaryota</taxon>
        <taxon>Sar</taxon>
        <taxon>Alveolata</taxon>
        <taxon>Apicomplexa</taxon>
        <taxon>Aconoidasida</taxon>
        <taxon>Piroplasmida</taxon>
        <taxon>Babesiidae</taxon>
        <taxon>Babesia</taxon>
    </lineage>
</organism>
<dbReference type="InterPro" id="IPR006595">
    <property type="entry name" value="CTLH_C"/>
</dbReference>
<dbReference type="InterPro" id="IPR013144">
    <property type="entry name" value="CRA_dom"/>
</dbReference>
<name>A0AAD8LR32_BABGI</name>
<dbReference type="Proteomes" id="UP001230268">
    <property type="component" value="Unassembled WGS sequence"/>
</dbReference>
<dbReference type="InterPro" id="IPR050618">
    <property type="entry name" value="Ubq-SigPath_Reg"/>
</dbReference>
<dbReference type="PROSITE" id="PS50188">
    <property type="entry name" value="B302_SPRY"/>
    <property type="match status" value="1"/>
</dbReference>
<evidence type="ECO:0000313" key="3">
    <source>
        <dbReference type="EMBL" id="KAK1443381.1"/>
    </source>
</evidence>
<evidence type="ECO:0000259" key="2">
    <source>
        <dbReference type="PROSITE" id="PS50897"/>
    </source>
</evidence>
<dbReference type="InterPro" id="IPR006594">
    <property type="entry name" value="LisH"/>
</dbReference>
<evidence type="ECO:0000313" key="4">
    <source>
        <dbReference type="Proteomes" id="UP001230268"/>
    </source>
</evidence>
<dbReference type="SMART" id="SM00449">
    <property type="entry name" value="SPRY"/>
    <property type="match status" value="1"/>
</dbReference>
<accession>A0AAD8LR32</accession>
<dbReference type="Gene3D" id="2.60.120.920">
    <property type="match status" value="1"/>
</dbReference>
<dbReference type="InterPro" id="IPR044736">
    <property type="entry name" value="Gid1/RanBPM/SPLA_SPRY"/>
</dbReference>
<dbReference type="PROSITE" id="PS50897">
    <property type="entry name" value="CTLH"/>
    <property type="match status" value="1"/>
</dbReference>
<feature type="domain" description="B30.2/SPRY" evidence="1">
    <location>
        <begin position="1"/>
        <end position="182"/>
    </location>
</feature>
<dbReference type="PROSITE" id="PS50896">
    <property type="entry name" value="LISH"/>
    <property type="match status" value="1"/>
</dbReference>
<dbReference type="InterPro" id="IPR043136">
    <property type="entry name" value="B30.2/SPRY_sf"/>
</dbReference>
<feature type="domain" description="CTLH" evidence="2">
    <location>
        <begin position="292"/>
        <end position="348"/>
    </location>
</feature>
<dbReference type="InterPro" id="IPR001870">
    <property type="entry name" value="B30.2/SPRY"/>
</dbReference>
<keyword evidence="4" id="KW-1185">Reference proteome</keyword>
<dbReference type="SUPFAM" id="SSF49899">
    <property type="entry name" value="Concanavalin A-like lectins/glucanases"/>
    <property type="match status" value="1"/>
</dbReference>
<dbReference type="PANTHER" id="PTHR12864">
    <property type="entry name" value="RAN BINDING PROTEIN 9-RELATED"/>
    <property type="match status" value="1"/>
</dbReference>
<gene>
    <name evidence="3" type="ORF">BgAZ_202570</name>
</gene>
<evidence type="ECO:0000259" key="1">
    <source>
        <dbReference type="PROSITE" id="PS50188"/>
    </source>
</evidence>
<dbReference type="SMART" id="SM00668">
    <property type="entry name" value="CTLH"/>
    <property type="match status" value="1"/>
</dbReference>
<dbReference type="CDD" id="cd12885">
    <property type="entry name" value="SPRY_RanBP_like"/>
    <property type="match status" value="1"/>
</dbReference>
<comment type="caution">
    <text evidence="3">The sequence shown here is derived from an EMBL/GenBank/DDBJ whole genome shotgun (WGS) entry which is preliminary data.</text>
</comment>
<sequence length="456" mass="52110">MSDLAKLLYGNLEYPTCLETRGNQPYVTIYKDRLTYKFSGKRRYSEPGSVQSNVCAPKDCVLYYFEVEILSSDTPASAVVGFSKLNYYHNRHPGSQPSSIGYHGENGNRSNGSGKCVSYGASYGAHDVIGCGINYIDQCYFFTRNGKHQGNAGDLHHCDNYPIAGLERKGDMVKFNFEGPFRFDIEKEYRRIIAHERRQINRQSCVDDTMKRIVYLYLMHRGYKRTMDSFKTESGVSLDEHDAENNSKECTVCNDEKMDDDSKPCPEGADDSAIRSTGIYITDSTIEKMKGSIDTRQQVLQKVKSGNILEAIKLLEKHYPDIDKKSYMYSHLLIQHFKELVRNNKTDEALSWFKENYDFKLTRRSKEKELLEDTMSILCYKDSDNAAFTDDIYNSNRQVVAEHVNGLMLGEDRHKNSLKALVQFITLGRALIRSKNGDTGPKYSSAHICRPMKSDM</sequence>
<dbReference type="AlphaFoldDB" id="A0AAD8LR32"/>
<reference evidence="3" key="1">
    <citation type="submission" date="2023-08" db="EMBL/GenBank/DDBJ databases">
        <title>Draft sequence of the Babesia gibsoni genome.</title>
        <authorList>
            <person name="Yamagishi J.Y."/>
            <person name="Xuan X.X."/>
        </authorList>
    </citation>
    <scope>NUCLEOTIDE SEQUENCE</scope>
    <source>
        <strain evidence="3">Azabu</strain>
    </source>
</reference>
<dbReference type="Pfam" id="PF00622">
    <property type="entry name" value="SPRY"/>
    <property type="match status" value="1"/>
</dbReference>
<dbReference type="SMART" id="SM00757">
    <property type="entry name" value="CRA"/>
    <property type="match status" value="1"/>
</dbReference>
<dbReference type="InterPro" id="IPR013320">
    <property type="entry name" value="ConA-like_dom_sf"/>
</dbReference>
<dbReference type="InterPro" id="IPR003877">
    <property type="entry name" value="SPRY_dom"/>
</dbReference>